<protein>
    <submittedName>
        <fullName evidence="2">Uncharacterized protein</fullName>
    </submittedName>
</protein>
<dbReference type="InterPro" id="IPR004252">
    <property type="entry name" value="Probable_transposase_24"/>
</dbReference>
<organism evidence="2 3">
    <name type="scientific">Stylosanthes scabra</name>
    <dbReference type="NCBI Taxonomy" id="79078"/>
    <lineage>
        <taxon>Eukaryota</taxon>
        <taxon>Viridiplantae</taxon>
        <taxon>Streptophyta</taxon>
        <taxon>Embryophyta</taxon>
        <taxon>Tracheophyta</taxon>
        <taxon>Spermatophyta</taxon>
        <taxon>Magnoliopsida</taxon>
        <taxon>eudicotyledons</taxon>
        <taxon>Gunneridae</taxon>
        <taxon>Pentapetalae</taxon>
        <taxon>rosids</taxon>
        <taxon>fabids</taxon>
        <taxon>Fabales</taxon>
        <taxon>Fabaceae</taxon>
        <taxon>Papilionoideae</taxon>
        <taxon>50 kb inversion clade</taxon>
        <taxon>dalbergioids sensu lato</taxon>
        <taxon>Dalbergieae</taxon>
        <taxon>Pterocarpus clade</taxon>
        <taxon>Stylosanthes</taxon>
    </lineage>
</organism>
<comment type="caution">
    <text evidence="2">The sequence shown here is derived from an EMBL/GenBank/DDBJ whole genome shotgun (WGS) entry which is preliminary data.</text>
</comment>
<evidence type="ECO:0000313" key="3">
    <source>
        <dbReference type="Proteomes" id="UP001341840"/>
    </source>
</evidence>
<dbReference type="EMBL" id="JASCZI010182515">
    <property type="protein sequence ID" value="MED6188076.1"/>
    <property type="molecule type" value="Genomic_DNA"/>
</dbReference>
<name>A0ABU6WRP8_9FABA</name>
<evidence type="ECO:0000256" key="1">
    <source>
        <dbReference type="SAM" id="MobiDB-lite"/>
    </source>
</evidence>
<feature type="compositionally biased region" description="Basic and acidic residues" evidence="1">
    <location>
        <begin position="94"/>
        <end position="103"/>
    </location>
</feature>
<gene>
    <name evidence="2" type="ORF">PIB30_082551</name>
</gene>
<sequence length="288" mass="32258">MAENDKKASLKAQAPRDPTRKQPITIEEDAFEDQARHPKKKKKVHLVNQKTVEAGKNFQIGNQRAAEAEKNQQDVEAHAIDQSDNSSEDEEEDARGLGTDKKGMSLDMYFKVHGINLDDEEDEEDVHDEAKVHTSNRFKAVGNASTFSCMEEIQGTSQASSFHQVQNKEADDTEPAMPLEIPEAVSEKNIENRSKQTCPHRMGSTGYGIVCKQLCNSKENNEEPLRAEIFRVTRNSKKGKEIDPKSQATIDELQHRIEVGKIMRMNLSKCGPTGSTSLLWSSGYKKLS</sequence>
<keyword evidence="3" id="KW-1185">Reference proteome</keyword>
<dbReference type="Pfam" id="PF03004">
    <property type="entry name" value="Transposase_24"/>
    <property type="match status" value="1"/>
</dbReference>
<accession>A0ABU6WRP8</accession>
<reference evidence="2 3" key="1">
    <citation type="journal article" date="2023" name="Plants (Basel)">
        <title>Bridging the Gap: Combining Genomics and Transcriptomics Approaches to Understand Stylosanthes scabra, an Orphan Legume from the Brazilian Caatinga.</title>
        <authorList>
            <person name="Ferreira-Neto J.R.C."/>
            <person name="da Silva M.D."/>
            <person name="Binneck E."/>
            <person name="de Melo N.F."/>
            <person name="da Silva R.H."/>
            <person name="de Melo A.L.T.M."/>
            <person name="Pandolfi V."/>
            <person name="Bustamante F.O."/>
            <person name="Brasileiro-Vidal A.C."/>
            <person name="Benko-Iseppon A.M."/>
        </authorList>
    </citation>
    <scope>NUCLEOTIDE SEQUENCE [LARGE SCALE GENOMIC DNA]</scope>
    <source>
        <tissue evidence="2">Leaves</tissue>
    </source>
</reference>
<proteinExistence type="predicted"/>
<feature type="compositionally biased region" description="Basic and acidic residues" evidence="1">
    <location>
        <begin position="66"/>
        <end position="81"/>
    </location>
</feature>
<dbReference type="Proteomes" id="UP001341840">
    <property type="component" value="Unassembled WGS sequence"/>
</dbReference>
<feature type="region of interest" description="Disordered" evidence="1">
    <location>
        <begin position="1"/>
        <end position="103"/>
    </location>
</feature>
<evidence type="ECO:0000313" key="2">
    <source>
        <dbReference type="EMBL" id="MED6188076.1"/>
    </source>
</evidence>